<dbReference type="Gene3D" id="3.40.50.12660">
    <property type="match status" value="1"/>
</dbReference>
<feature type="compositionally biased region" description="Polar residues" evidence="4">
    <location>
        <begin position="259"/>
        <end position="273"/>
    </location>
</feature>
<dbReference type="InterPro" id="IPR011600">
    <property type="entry name" value="Pept_C14_caspase"/>
</dbReference>
<evidence type="ECO:0000256" key="4">
    <source>
        <dbReference type="SAM" id="MobiDB-lite"/>
    </source>
</evidence>
<dbReference type="PANTHER" id="PTHR48104">
    <property type="entry name" value="METACASPASE-4"/>
    <property type="match status" value="1"/>
</dbReference>
<evidence type="ECO:0000313" key="6">
    <source>
        <dbReference type="EMBL" id="KZP15479.1"/>
    </source>
</evidence>
<dbReference type="SUPFAM" id="SSF52129">
    <property type="entry name" value="Caspase-like"/>
    <property type="match status" value="1"/>
</dbReference>
<evidence type="ECO:0000313" key="7">
    <source>
        <dbReference type="Proteomes" id="UP000076532"/>
    </source>
</evidence>
<name>A0A166E7Q3_9AGAM</name>
<keyword evidence="3" id="KW-0788">Thiol protease</keyword>
<dbReference type="GO" id="GO:0006915">
    <property type="term" value="P:apoptotic process"/>
    <property type="evidence" value="ECO:0007669"/>
    <property type="project" value="UniProtKB-KW"/>
</dbReference>
<keyword evidence="3" id="KW-0645">Protease</keyword>
<sequence>MLFPQAIKLPPDVVGSAIAQWREYFAKCLRATHPKIFLAHLPLRVLAIARALYLFKAYTEVRFVRLFERWIFPNRKRKALLIGIRAEQDINTVTLNGPHKDVAAMKELLIKIYGYKEEDITVMLDGGVLKDPEMEPKHSNILREIDNLVRDAKYGDRFVFHFSGHSIQVPNRRGTEDDGLDEAIVPSDNEHIIDNILKQRLVDPLPVGSNLVAIFDTCHSASLLDLEHHRCNRIYVPWVTRVQSSMRIYETRVRRAHSTAYSRYARSSENSENSTDTPPSSPTSSRRTLTRKTVLRVESPKNTARPAHPQHPAHPTRTLTRVSVTTLLADTPGSDMPKKSAMATGMQIHRECELVSGLGADGAAGLGAIQEVSEGAEQGRREGSDGVLAPEYMRSSSPAPLGNLKCDGFELCEQQVDEQLAHVISLGACKDGQATWEHEGGKSMTATLVERLEHDPHPCLKILMREISQSAMEIITAMHQAWLDHQREQRATPAHLINVDGGDEESEPDYLKEWQDPQLASHKKLDMDMPFTL</sequence>
<evidence type="ECO:0000256" key="2">
    <source>
        <dbReference type="ARBA" id="ARBA00022703"/>
    </source>
</evidence>
<dbReference type="AlphaFoldDB" id="A0A166E7Q3"/>
<reference evidence="6 7" key="1">
    <citation type="journal article" date="2016" name="Mol. Biol. Evol.">
        <title>Comparative Genomics of Early-Diverging Mushroom-Forming Fungi Provides Insights into the Origins of Lignocellulose Decay Capabilities.</title>
        <authorList>
            <person name="Nagy L.G."/>
            <person name="Riley R."/>
            <person name="Tritt A."/>
            <person name="Adam C."/>
            <person name="Daum C."/>
            <person name="Floudas D."/>
            <person name="Sun H."/>
            <person name="Yadav J.S."/>
            <person name="Pangilinan J."/>
            <person name="Larsson K.H."/>
            <person name="Matsuura K."/>
            <person name="Barry K."/>
            <person name="Labutti K."/>
            <person name="Kuo R."/>
            <person name="Ohm R.A."/>
            <person name="Bhattacharya S.S."/>
            <person name="Shirouzu T."/>
            <person name="Yoshinaga Y."/>
            <person name="Martin F.M."/>
            <person name="Grigoriev I.V."/>
            <person name="Hibbett D.S."/>
        </authorList>
    </citation>
    <scope>NUCLEOTIDE SEQUENCE [LARGE SCALE GENOMIC DNA]</scope>
    <source>
        <strain evidence="6 7">CBS 109695</strain>
    </source>
</reference>
<organism evidence="6 7">
    <name type="scientific">Athelia psychrophila</name>
    <dbReference type="NCBI Taxonomy" id="1759441"/>
    <lineage>
        <taxon>Eukaryota</taxon>
        <taxon>Fungi</taxon>
        <taxon>Dikarya</taxon>
        <taxon>Basidiomycota</taxon>
        <taxon>Agaricomycotina</taxon>
        <taxon>Agaricomycetes</taxon>
        <taxon>Agaricomycetidae</taxon>
        <taxon>Atheliales</taxon>
        <taxon>Atheliaceae</taxon>
        <taxon>Athelia</taxon>
    </lineage>
</organism>
<dbReference type="PANTHER" id="PTHR48104:SF30">
    <property type="entry name" value="METACASPASE-1"/>
    <property type="match status" value="1"/>
</dbReference>
<evidence type="ECO:0000256" key="1">
    <source>
        <dbReference type="ARBA" id="ARBA00009005"/>
    </source>
</evidence>
<evidence type="ECO:0000256" key="3">
    <source>
        <dbReference type="ARBA" id="ARBA00022807"/>
    </source>
</evidence>
<proteinExistence type="inferred from homology"/>
<feature type="region of interest" description="Disordered" evidence="4">
    <location>
        <begin position="259"/>
        <end position="321"/>
    </location>
</feature>
<feature type="compositionally biased region" description="Low complexity" evidence="4">
    <location>
        <begin position="274"/>
        <end position="287"/>
    </location>
</feature>
<protein>
    <recommendedName>
        <fullName evidence="5">Peptidase C14 caspase domain-containing protein</fullName>
    </recommendedName>
</protein>
<dbReference type="OrthoDB" id="3223806at2759"/>
<dbReference type="GO" id="GO:0006508">
    <property type="term" value="P:proteolysis"/>
    <property type="evidence" value="ECO:0007669"/>
    <property type="project" value="InterPro"/>
</dbReference>
<dbReference type="Proteomes" id="UP000076532">
    <property type="component" value="Unassembled WGS sequence"/>
</dbReference>
<accession>A0A166E7Q3</accession>
<dbReference type="Pfam" id="PF00656">
    <property type="entry name" value="Peptidase_C14"/>
    <property type="match status" value="1"/>
</dbReference>
<dbReference type="EMBL" id="KV417604">
    <property type="protein sequence ID" value="KZP15479.1"/>
    <property type="molecule type" value="Genomic_DNA"/>
</dbReference>
<keyword evidence="7" id="KW-1185">Reference proteome</keyword>
<feature type="domain" description="Peptidase C14 caspase" evidence="5">
    <location>
        <begin position="76"/>
        <end position="457"/>
    </location>
</feature>
<gene>
    <name evidence="6" type="ORF">FIBSPDRAFT_958819</name>
</gene>
<keyword evidence="2" id="KW-0053">Apoptosis</keyword>
<dbReference type="InterPro" id="IPR029030">
    <property type="entry name" value="Caspase-like_dom_sf"/>
</dbReference>
<dbReference type="InterPro" id="IPR050452">
    <property type="entry name" value="Metacaspase"/>
</dbReference>
<keyword evidence="3" id="KW-0378">Hydrolase</keyword>
<comment type="similarity">
    <text evidence="1">Belongs to the peptidase C14B family.</text>
</comment>
<dbReference type="GO" id="GO:0004197">
    <property type="term" value="F:cysteine-type endopeptidase activity"/>
    <property type="evidence" value="ECO:0007669"/>
    <property type="project" value="InterPro"/>
</dbReference>
<evidence type="ECO:0000259" key="5">
    <source>
        <dbReference type="Pfam" id="PF00656"/>
    </source>
</evidence>
<dbReference type="GO" id="GO:0005737">
    <property type="term" value="C:cytoplasm"/>
    <property type="evidence" value="ECO:0007669"/>
    <property type="project" value="TreeGrafter"/>
</dbReference>